<organism evidence="9 10">
    <name type="scientific">Phasianus colchicus</name>
    <name type="common">Common pheasant</name>
    <dbReference type="NCBI Taxonomy" id="9054"/>
    <lineage>
        <taxon>Eukaryota</taxon>
        <taxon>Metazoa</taxon>
        <taxon>Chordata</taxon>
        <taxon>Craniata</taxon>
        <taxon>Vertebrata</taxon>
        <taxon>Euteleostomi</taxon>
        <taxon>Archelosauria</taxon>
        <taxon>Archosauria</taxon>
        <taxon>Dinosauria</taxon>
        <taxon>Saurischia</taxon>
        <taxon>Theropoda</taxon>
        <taxon>Coelurosauria</taxon>
        <taxon>Aves</taxon>
        <taxon>Neognathae</taxon>
        <taxon>Galloanserae</taxon>
        <taxon>Galliformes</taxon>
        <taxon>Phasianidae</taxon>
        <taxon>Phasianinae</taxon>
        <taxon>Phasianus</taxon>
    </lineage>
</organism>
<keyword evidence="3 7" id="KW-0812">Transmembrane</keyword>
<name>A0A669QF46_PHACC</name>
<dbReference type="InterPro" id="IPR001594">
    <property type="entry name" value="Palmitoyltrfase_DHHC"/>
</dbReference>
<evidence type="ECO:0000256" key="1">
    <source>
        <dbReference type="ARBA" id="ARBA00004141"/>
    </source>
</evidence>
<dbReference type="PROSITE" id="PS50216">
    <property type="entry name" value="DHHC"/>
    <property type="match status" value="1"/>
</dbReference>
<keyword evidence="10" id="KW-1185">Reference proteome</keyword>
<evidence type="ECO:0000259" key="8">
    <source>
        <dbReference type="Pfam" id="PF01529"/>
    </source>
</evidence>
<dbReference type="KEGG" id="pcoc:116239318"/>
<dbReference type="GO" id="GO:0016020">
    <property type="term" value="C:membrane"/>
    <property type="evidence" value="ECO:0007669"/>
    <property type="project" value="UniProtKB-SubCell"/>
</dbReference>
<evidence type="ECO:0000313" key="9">
    <source>
        <dbReference type="Ensembl" id="ENSPCLP00000019284.1"/>
    </source>
</evidence>
<evidence type="ECO:0000256" key="4">
    <source>
        <dbReference type="ARBA" id="ARBA00022989"/>
    </source>
</evidence>
<comment type="similarity">
    <text evidence="7">Belongs to the DHHC palmitoyltransferase family.</text>
</comment>
<dbReference type="GeneID" id="116239318"/>
<feature type="domain" description="Palmitoyltransferase DHHC" evidence="8">
    <location>
        <begin position="100"/>
        <end position="216"/>
    </location>
</feature>
<dbReference type="Pfam" id="PF01529">
    <property type="entry name" value="DHHC"/>
    <property type="match status" value="1"/>
</dbReference>
<comment type="domain">
    <text evidence="7">The DHHC domain is required for palmitoyltransferase activity.</text>
</comment>
<comment type="catalytic activity">
    <reaction evidence="7">
        <text>L-cysteinyl-[protein] + hexadecanoyl-CoA = S-hexadecanoyl-L-cysteinyl-[protein] + CoA</text>
        <dbReference type="Rhea" id="RHEA:36683"/>
        <dbReference type="Rhea" id="RHEA-COMP:10131"/>
        <dbReference type="Rhea" id="RHEA-COMP:11032"/>
        <dbReference type="ChEBI" id="CHEBI:29950"/>
        <dbReference type="ChEBI" id="CHEBI:57287"/>
        <dbReference type="ChEBI" id="CHEBI:57379"/>
        <dbReference type="ChEBI" id="CHEBI:74151"/>
        <dbReference type="EC" id="2.3.1.225"/>
    </reaction>
</comment>
<dbReference type="AlphaFoldDB" id="A0A669QF46"/>
<keyword evidence="2 7" id="KW-0808">Transferase</keyword>
<comment type="subcellular location">
    <subcellularLocation>
        <location evidence="1">Membrane</location>
        <topology evidence="1">Multi-pass membrane protein</topology>
    </subcellularLocation>
</comment>
<evidence type="ECO:0000313" key="10">
    <source>
        <dbReference type="Proteomes" id="UP000472261"/>
    </source>
</evidence>
<evidence type="ECO:0000256" key="3">
    <source>
        <dbReference type="ARBA" id="ARBA00022692"/>
    </source>
</evidence>
<dbReference type="OrthoDB" id="331948at2759"/>
<gene>
    <name evidence="9" type="primary">LOC116239318</name>
</gene>
<keyword evidence="4 7" id="KW-1133">Transmembrane helix</keyword>
<reference evidence="9" key="2">
    <citation type="submission" date="2025-09" db="UniProtKB">
        <authorList>
            <consortium name="Ensembl"/>
        </authorList>
    </citation>
    <scope>IDENTIFICATION</scope>
</reference>
<dbReference type="GO" id="GO:0019706">
    <property type="term" value="F:protein-cysteine S-palmitoyltransferase activity"/>
    <property type="evidence" value="ECO:0007669"/>
    <property type="project" value="UniProtKB-EC"/>
</dbReference>
<evidence type="ECO:0000256" key="2">
    <source>
        <dbReference type="ARBA" id="ARBA00022679"/>
    </source>
</evidence>
<dbReference type="EC" id="2.3.1.225" evidence="7"/>
<protein>
    <recommendedName>
        <fullName evidence="7">Palmitoyltransferase</fullName>
        <ecNumber evidence="7">2.3.1.225</ecNumber>
    </recommendedName>
</protein>
<dbReference type="OMA" id="WVYHDEY"/>
<keyword evidence="6 7" id="KW-0012">Acyltransferase</keyword>
<keyword evidence="5 7" id="KW-0472">Membrane</keyword>
<sequence>MMAAAAAAERCGRDPCGALCPLLAYLSVGYADYAVLAHVLPQPALRASPWCPIHAVTFNLLVLLLLASHTRAVFADPGVVPLPGTAIDFSDLHPTERNSDEWTLCSRCEAYRPPRAHHCRVCHRCVRRMDHHCPWINNCIGELNQKYFIQFLFYTGLTSAYAAGLVLAVWLGPSGGDGTENRIQTTHCIVLLLESLLFGIFVTVVFYDQVVSILTEQPHKRGSKEACGGRAWAAALQEVFGGGCVLSWLCPCSTPSHPTYSLLPHGDV</sequence>
<dbReference type="Proteomes" id="UP000472261">
    <property type="component" value="Unplaced"/>
</dbReference>
<accession>A0A669QF46</accession>
<evidence type="ECO:0000256" key="7">
    <source>
        <dbReference type="RuleBase" id="RU079119"/>
    </source>
</evidence>
<evidence type="ECO:0000256" key="6">
    <source>
        <dbReference type="ARBA" id="ARBA00023315"/>
    </source>
</evidence>
<dbReference type="PANTHER" id="PTHR12246">
    <property type="entry name" value="PALMITOYLTRANSFERASE ZDHHC16"/>
    <property type="match status" value="1"/>
</dbReference>
<dbReference type="InterPro" id="IPR039859">
    <property type="entry name" value="PFA4/ZDH16/20/ERF2-like"/>
</dbReference>
<dbReference type="Ensembl" id="ENSPCLT00000025691.1">
    <property type="protein sequence ID" value="ENSPCLP00000019284.1"/>
    <property type="gene ID" value="ENSPCLG00000016157.1"/>
</dbReference>
<feature type="transmembrane region" description="Helical" evidence="7">
    <location>
        <begin position="183"/>
        <end position="207"/>
    </location>
</feature>
<proteinExistence type="inferred from homology"/>
<reference evidence="9" key="1">
    <citation type="submission" date="2025-08" db="UniProtKB">
        <authorList>
            <consortium name="Ensembl"/>
        </authorList>
    </citation>
    <scope>IDENTIFICATION</scope>
</reference>
<evidence type="ECO:0000256" key="5">
    <source>
        <dbReference type="ARBA" id="ARBA00023136"/>
    </source>
</evidence>
<feature type="transmembrane region" description="Helical" evidence="7">
    <location>
        <begin position="151"/>
        <end position="171"/>
    </location>
</feature>
<dbReference type="RefSeq" id="XP_031465266.1">
    <property type="nucleotide sequence ID" value="XM_031609406.1"/>
</dbReference>